<comment type="caution">
    <text evidence="2">The sequence shown here is derived from an EMBL/GenBank/DDBJ whole genome shotgun (WGS) entry which is preliminary data.</text>
</comment>
<dbReference type="AlphaFoldDB" id="A0ABD2D237"/>
<feature type="compositionally biased region" description="Basic and acidic residues" evidence="1">
    <location>
        <begin position="9"/>
        <end position="19"/>
    </location>
</feature>
<feature type="compositionally biased region" description="Gly residues" evidence="1">
    <location>
        <begin position="35"/>
        <end position="61"/>
    </location>
</feature>
<feature type="region of interest" description="Disordered" evidence="1">
    <location>
        <begin position="1"/>
        <end position="70"/>
    </location>
</feature>
<keyword evidence="3" id="KW-1185">Reference proteome</keyword>
<evidence type="ECO:0000256" key="1">
    <source>
        <dbReference type="SAM" id="MobiDB-lite"/>
    </source>
</evidence>
<reference evidence="2 3" key="1">
    <citation type="journal article" date="2024" name="Ann. Entomol. Soc. Am.">
        <title>Genomic analyses of the southern and eastern yellowjacket wasps (Hymenoptera: Vespidae) reveal evolutionary signatures of social life.</title>
        <authorList>
            <person name="Catto M.A."/>
            <person name="Caine P.B."/>
            <person name="Orr S.E."/>
            <person name="Hunt B.G."/>
            <person name="Goodisman M.A.D."/>
        </authorList>
    </citation>
    <scope>NUCLEOTIDE SEQUENCE [LARGE SCALE GENOMIC DNA]</scope>
    <source>
        <strain evidence="2">232</strain>
        <tissue evidence="2">Head and thorax</tissue>
    </source>
</reference>
<accession>A0ABD2D237</accession>
<proteinExistence type="predicted"/>
<evidence type="ECO:0000313" key="2">
    <source>
        <dbReference type="EMBL" id="KAL2751434.1"/>
    </source>
</evidence>
<feature type="compositionally biased region" description="Acidic residues" evidence="1">
    <location>
        <begin position="22"/>
        <end position="31"/>
    </location>
</feature>
<gene>
    <name evidence="2" type="ORF">V1477_000592</name>
</gene>
<name>A0ABD2D237_VESMC</name>
<organism evidence="2 3">
    <name type="scientific">Vespula maculifrons</name>
    <name type="common">Eastern yellow jacket</name>
    <name type="synonym">Wasp</name>
    <dbReference type="NCBI Taxonomy" id="7453"/>
    <lineage>
        <taxon>Eukaryota</taxon>
        <taxon>Metazoa</taxon>
        <taxon>Ecdysozoa</taxon>
        <taxon>Arthropoda</taxon>
        <taxon>Hexapoda</taxon>
        <taxon>Insecta</taxon>
        <taxon>Pterygota</taxon>
        <taxon>Neoptera</taxon>
        <taxon>Endopterygota</taxon>
        <taxon>Hymenoptera</taxon>
        <taxon>Apocrita</taxon>
        <taxon>Aculeata</taxon>
        <taxon>Vespoidea</taxon>
        <taxon>Vespidae</taxon>
        <taxon>Vespinae</taxon>
        <taxon>Vespula</taxon>
    </lineage>
</organism>
<evidence type="ECO:0000313" key="3">
    <source>
        <dbReference type="Proteomes" id="UP001607303"/>
    </source>
</evidence>
<protein>
    <submittedName>
        <fullName evidence="2">Uncharacterized protein</fullName>
    </submittedName>
</protein>
<sequence>MEVEEVEASSERGGRDRGAEVSQEDEEEEERGGDGGEGGGIEGEGGGGRGGGIEVVPGGGTPTRPPEKGNYFSWFFSVKVLVEPSEYQ</sequence>
<dbReference type="EMBL" id="JAYRBN010000007">
    <property type="protein sequence ID" value="KAL2751434.1"/>
    <property type="molecule type" value="Genomic_DNA"/>
</dbReference>
<dbReference type="Proteomes" id="UP001607303">
    <property type="component" value="Unassembled WGS sequence"/>
</dbReference>